<dbReference type="AlphaFoldDB" id="A0A8H3YV66"/>
<reference evidence="2 3" key="1">
    <citation type="submission" date="2019-07" db="EMBL/GenBank/DDBJ databases">
        <title>Venturia inaequalis Genome Resource.</title>
        <authorList>
            <person name="Lichtner F.J."/>
        </authorList>
    </citation>
    <scope>NUCLEOTIDE SEQUENCE [LARGE SCALE GENOMIC DNA]</scope>
    <source>
        <strain evidence="2 3">DMI_063113</strain>
    </source>
</reference>
<evidence type="ECO:0008006" key="4">
    <source>
        <dbReference type="Google" id="ProtNLM"/>
    </source>
</evidence>
<evidence type="ECO:0000256" key="1">
    <source>
        <dbReference type="SAM" id="SignalP"/>
    </source>
</evidence>
<keyword evidence="1" id="KW-0732">Signal</keyword>
<gene>
    <name evidence="2" type="ORF">EG327_009260</name>
</gene>
<feature type="chain" id="PRO_5034609925" description="Secreted protein" evidence="1">
    <location>
        <begin position="23"/>
        <end position="252"/>
    </location>
</feature>
<keyword evidence="3" id="KW-1185">Reference proteome</keyword>
<protein>
    <recommendedName>
        <fullName evidence="4">Secreted protein</fullName>
    </recommendedName>
</protein>
<feature type="signal peptide" evidence="1">
    <location>
        <begin position="1"/>
        <end position="22"/>
    </location>
</feature>
<evidence type="ECO:0000313" key="2">
    <source>
        <dbReference type="EMBL" id="KAE9973133.1"/>
    </source>
</evidence>
<comment type="caution">
    <text evidence="2">The sequence shown here is derived from an EMBL/GenBank/DDBJ whole genome shotgun (WGS) entry which is preliminary data.</text>
</comment>
<evidence type="ECO:0000313" key="3">
    <source>
        <dbReference type="Proteomes" id="UP000490939"/>
    </source>
</evidence>
<sequence>MKVFDSLSLLLPLASLFTRAHGFEPFPSAKSFNLCAKLYNGGSGPGRVVFTTLQAQCTDTLTLSLSCWYALPHAGGKKGGEFQCDGGRVCLPNNIGGKDVNDAGCGILPQLHGEKVAFDADSRACSQGITTKGYAVYVSSRILPDNAPANAIRDCAVYKQGTEVSLLNAMPCPTGYETLKLEPWTTYQACVGIWPRYRPAPVRFTWHLSAPGKMGTPATRRGLHGEQFSDMFTVDNTTSTTTDAPVQIVIED</sequence>
<organism evidence="2 3">
    <name type="scientific">Venturia inaequalis</name>
    <name type="common">Apple scab fungus</name>
    <dbReference type="NCBI Taxonomy" id="5025"/>
    <lineage>
        <taxon>Eukaryota</taxon>
        <taxon>Fungi</taxon>
        <taxon>Dikarya</taxon>
        <taxon>Ascomycota</taxon>
        <taxon>Pezizomycotina</taxon>
        <taxon>Dothideomycetes</taxon>
        <taxon>Pleosporomycetidae</taxon>
        <taxon>Venturiales</taxon>
        <taxon>Venturiaceae</taxon>
        <taxon>Venturia</taxon>
    </lineage>
</organism>
<dbReference type="EMBL" id="WNWR01000603">
    <property type="protein sequence ID" value="KAE9973133.1"/>
    <property type="molecule type" value="Genomic_DNA"/>
</dbReference>
<proteinExistence type="predicted"/>
<dbReference type="Proteomes" id="UP000490939">
    <property type="component" value="Unassembled WGS sequence"/>
</dbReference>
<name>A0A8H3YV66_VENIN</name>
<accession>A0A8H3YV66</accession>